<gene>
    <name evidence="3" type="ORF">HMPREF0860_0352</name>
    <name evidence="2" type="ORF">HMPREF1325_1761</name>
</gene>
<protein>
    <submittedName>
        <fullName evidence="2">Rod binding protein</fullName>
    </submittedName>
</protein>
<dbReference type="AlphaFoldDB" id="U1FIM7"/>
<organism evidence="2 4">
    <name type="scientific">Treponema socranskii subsp. socranskii VPI DR56BR1116 = ATCC 35536</name>
    <dbReference type="NCBI Taxonomy" id="1125725"/>
    <lineage>
        <taxon>Bacteria</taxon>
        <taxon>Pseudomonadati</taxon>
        <taxon>Spirochaetota</taxon>
        <taxon>Spirochaetia</taxon>
        <taxon>Spirochaetales</taxon>
        <taxon>Treponemataceae</taxon>
        <taxon>Treponema</taxon>
    </lineage>
</organism>
<accession>U1FIM7</accession>
<dbReference type="OrthoDB" id="9796740at2"/>
<dbReference type="InterPro" id="IPR019301">
    <property type="entry name" value="Flagellar_prot_FlgJ_N"/>
</dbReference>
<evidence type="ECO:0000259" key="1">
    <source>
        <dbReference type="Pfam" id="PF10135"/>
    </source>
</evidence>
<evidence type="ECO:0000313" key="2">
    <source>
        <dbReference type="EMBL" id="ERF59603.1"/>
    </source>
</evidence>
<dbReference type="Pfam" id="PF10135">
    <property type="entry name" value="Rod-binding"/>
    <property type="match status" value="1"/>
</dbReference>
<dbReference type="RefSeq" id="WP_021331492.1">
    <property type="nucleotide sequence ID" value="NZ_AUZJ01000066.1"/>
</dbReference>
<evidence type="ECO:0000313" key="4">
    <source>
        <dbReference type="Proteomes" id="UP000016412"/>
    </source>
</evidence>
<evidence type="ECO:0000313" key="5">
    <source>
        <dbReference type="Proteomes" id="UP000016646"/>
    </source>
</evidence>
<dbReference type="PATRIC" id="fig|1125725.3.peg.2516"/>
<dbReference type="Proteomes" id="UP000016646">
    <property type="component" value="Unassembled WGS sequence"/>
</dbReference>
<evidence type="ECO:0000313" key="3">
    <source>
        <dbReference type="EMBL" id="ERJ98553.1"/>
    </source>
</evidence>
<feature type="domain" description="Flagellar protein FlgJ N-terminal" evidence="1">
    <location>
        <begin position="121"/>
        <end position="169"/>
    </location>
</feature>
<keyword evidence="5" id="KW-1185">Reference proteome</keyword>
<sequence>MKISSVNSSLLNGTETMQKAREAGEGASFSDLVKRIRSSASFQSASVASERVVEDGRLNGDFASGFSNTFTNESDKKALPIGAAANGAGVHAKSATIDRTSKLYEKSLELESYIVKIMVSSMRSTVTKTSLFGGDSFASKMYEDMMYDEYATQLTKNAGFGLADQVYLQLNVQA</sequence>
<dbReference type="eggNOG" id="COG3951">
    <property type="taxonomic scope" value="Bacteria"/>
</dbReference>
<dbReference type="EMBL" id="AVQI01000080">
    <property type="protein sequence ID" value="ERJ98553.1"/>
    <property type="molecule type" value="Genomic_DNA"/>
</dbReference>
<comment type="caution">
    <text evidence="2">The sequence shown here is derived from an EMBL/GenBank/DDBJ whole genome shotgun (WGS) entry which is preliminary data.</text>
</comment>
<proteinExistence type="predicted"/>
<name>U1FIM7_TRESO</name>
<reference evidence="4 5" key="1">
    <citation type="submission" date="2013-08" db="EMBL/GenBank/DDBJ databases">
        <authorList>
            <person name="Durkin A.S."/>
            <person name="Haft D.R."/>
            <person name="McCorrison J."/>
            <person name="Torralba M."/>
            <person name="Gillis M."/>
            <person name="Haft D.H."/>
            <person name="Methe B."/>
            <person name="Sutton G."/>
            <person name="Nelson K.E."/>
        </authorList>
    </citation>
    <scope>NUCLEOTIDE SEQUENCE [LARGE SCALE GENOMIC DNA]</scope>
    <source>
        <strain evidence="3 5">ATCC 35536</strain>
        <strain evidence="2 4">VPI DR56BR1116</strain>
    </source>
</reference>
<dbReference type="STRING" id="1125725.HMPREF1325_1761"/>
<dbReference type="EMBL" id="AUZJ01000066">
    <property type="protein sequence ID" value="ERF59603.1"/>
    <property type="molecule type" value="Genomic_DNA"/>
</dbReference>
<dbReference type="Proteomes" id="UP000016412">
    <property type="component" value="Unassembled WGS sequence"/>
</dbReference>